<evidence type="ECO:0000256" key="6">
    <source>
        <dbReference type="SAM" id="Phobius"/>
    </source>
</evidence>
<dbReference type="OrthoDB" id="7868067at2"/>
<feature type="transmembrane region" description="Helical" evidence="6">
    <location>
        <begin position="42"/>
        <end position="70"/>
    </location>
</feature>
<dbReference type="EMBL" id="CP039865">
    <property type="protein sequence ID" value="QCK86731.1"/>
    <property type="molecule type" value="Genomic_DNA"/>
</dbReference>
<keyword evidence="5" id="KW-0175">Coiled coil</keyword>
<dbReference type="RefSeq" id="WP_137100062.1">
    <property type="nucleotide sequence ID" value="NZ_CP039865.1"/>
</dbReference>
<protein>
    <submittedName>
        <fullName evidence="8">LapA family protein</fullName>
    </submittedName>
</protein>
<evidence type="ECO:0000313" key="9">
    <source>
        <dbReference type="Proteomes" id="UP000298588"/>
    </source>
</evidence>
<dbReference type="Pfam" id="PF06305">
    <property type="entry name" value="LapA_dom"/>
    <property type="match status" value="1"/>
</dbReference>
<keyword evidence="9" id="KW-1185">Reference proteome</keyword>
<dbReference type="GO" id="GO:0005886">
    <property type="term" value="C:plasma membrane"/>
    <property type="evidence" value="ECO:0007669"/>
    <property type="project" value="InterPro"/>
</dbReference>
<keyword evidence="1" id="KW-1003">Cell membrane</keyword>
<feature type="coiled-coil region" evidence="5">
    <location>
        <begin position="72"/>
        <end position="99"/>
    </location>
</feature>
<evidence type="ECO:0000256" key="2">
    <source>
        <dbReference type="ARBA" id="ARBA00022692"/>
    </source>
</evidence>
<name>A0A4D7QJB0_9HYPH</name>
<evidence type="ECO:0000256" key="3">
    <source>
        <dbReference type="ARBA" id="ARBA00022989"/>
    </source>
</evidence>
<dbReference type="Proteomes" id="UP000298588">
    <property type="component" value="Chromosome"/>
</dbReference>
<evidence type="ECO:0000256" key="4">
    <source>
        <dbReference type="ARBA" id="ARBA00023136"/>
    </source>
</evidence>
<evidence type="ECO:0000256" key="1">
    <source>
        <dbReference type="ARBA" id="ARBA00022475"/>
    </source>
</evidence>
<organism evidence="8 9">
    <name type="scientific">Phreatobacter aquaticus</name>
    <dbReference type="NCBI Taxonomy" id="2570229"/>
    <lineage>
        <taxon>Bacteria</taxon>
        <taxon>Pseudomonadati</taxon>
        <taxon>Pseudomonadota</taxon>
        <taxon>Alphaproteobacteria</taxon>
        <taxon>Hyphomicrobiales</taxon>
        <taxon>Phreatobacteraceae</taxon>
        <taxon>Phreatobacter</taxon>
    </lineage>
</organism>
<feature type="domain" description="Lipopolysaccharide assembly protein A" evidence="7">
    <location>
        <begin position="25"/>
        <end position="92"/>
    </location>
</feature>
<dbReference type="KEGG" id="paqt:E8L99_13675"/>
<keyword evidence="3 6" id="KW-1133">Transmembrane helix</keyword>
<dbReference type="InterPro" id="IPR010445">
    <property type="entry name" value="LapA_dom"/>
</dbReference>
<accession>A0A4D7QJB0</accession>
<evidence type="ECO:0000313" key="8">
    <source>
        <dbReference type="EMBL" id="QCK86731.1"/>
    </source>
</evidence>
<gene>
    <name evidence="8" type="ORF">E8L99_13675</name>
</gene>
<evidence type="ECO:0000256" key="5">
    <source>
        <dbReference type="SAM" id="Coils"/>
    </source>
</evidence>
<evidence type="ECO:0000259" key="7">
    <source>
        <dbReference type="Pfam" id="PF06305"/>
    </source>
</evidence>
<proteinExistence type="predicted"/>
<dbReference type="AlphaFoldDB" id="A0A4D7QJB0"/>
<keyword evidence="2 6" id="KW-0812">Transmembrane</keyword>
<keyword evidence="4 6" id="KW-0472">Membrane</keyword>
<reference evidence="8 9" key="1">
    <citation type="submission" date="2019-04" db="EMBL/GenBank/DDBJ databases">
        <title>Phreatobacter aquaticus sp. nov.</title>
        <authorList>
            <person name="Choi A."/>
            <person name="Baek K."/>
        </authorList>
    </citation>
    <scope>NUCLEOTIDE SEQUENCE [LARGE SCALE GENOMIC DNA]</scope>
    <source>
        <strain evidence="8 9">NMCR1094</strain>
    </source>
</reference>
<sequence length="124" mass="13465">MLRRILNWLILAPVALIAVVMAVANRAPVSVSFDPFNRDNAAASVVLPLFALVFVCLILGVVLGGVAVWFRQGQHRRRARKAEHELAIANEETQRLRSELARIGGTAPEPQSGGPLAFFTRPAA</sequence>